<feature type="compositionally biased region" description="Polar residues" evidence="1">
    <location>
        <begin position="288"/>
        <end position="307"/>
    </location>
</feature>
<feature type="compositionally biased region" description="Basic and acidic residues" evidence="1">
    <location>
        <begin position="129"/>
        <end position="144"/>
    </location>
</feature>
<dbReference type="GeneTree" id="ENSGT01140000282610"/>
<dbReference type="GO" id="GO:0014850">
    <property type="term" value="P:response to muscle activity"/>
    <property type="evidence" value="ECO:0007669"/>
    <property type="project" value="TreeGrafter"/>
</dbReference>
<sequence>MDDFEYSVEICDRDWERFFAECEECNLLPPSLAGVDDSGMSDIDDTGAILARRAQRVELTAGFSEADRPIDGPPHCEGSPVEHYLSKHSTSGMESVLSGSEEDLHLQSVNIFFEKLKSLTEAEQPSEPSQERDGKIREEERCSDGQHASESALPENIPKLNSLPARGEAAVGKETARPLDTIRNINTMKKVEAESNISPEPTVDNSELKTNKSAAIELFIREETCAETKVNEVIHQSHDSPDVCSETTAHAYNVETRTPLDDVKQEGLLAPLTLENVKWREDQTFNVLQSDTGSTNKAASQESSPSASIKRKKRKKRRLSVEQSEGGNIYERQGSVKQSDSEEERYALRRGAGQCVSEDFNSFYLNEPQKIPFTPYSVTNNFPLNISAKNVKVSDLSHSVLPHDSQYQYLPESVVRQKRCTVTGSAENISASNRSVTPLSQTDHSLMSVPNSSANVTTNSQPRSKLQVEESAGPNAYSGRPVSIAGGVTGKSGMAGENQSKNENTGALQQSDEREHSVTGCEKEQNPKCSPAEVESAARSLLPRAESNAPAVEVSQNDKLSAAMTVLAGEAGNSGREEHTLCQKEAEPQQQLEMDCHNTDQYSTPLEKTQFSASATAGIISHALNTKPQQFETGACPFRDEVSNKVTSTNLTSDCINALPDKSCLSKSPSSLDTNNTVDQIDSCAEVQPLSKCDVLSEINSKEDSAQFAASQIQVLTSNSQTETKSSLSEDLLTSPSEITHVSSCCTLDIESLTSLSNESITDMSVSSCSSVSEHDSECQGEKKTLILAKHKEEDVTSELKSKPGSECDLLGGTVDTLTACKAERRPEKEPNSVFAMSSFWREMEKLTINDILGLRMTNKRALPPLQESEETNLFAMTDSGFFTQVDESKLEQTNEETSSVLDSVESSLHSSPSRSVMWESELVSVSREADIYPENMMLTSVADTSQTVISETAQQGLRKIYKNVSVQNLHALESDSFSYRRKGDTLQTLDEGESEYFSEGFVPKQGRDAASLSDTYSISLIDIFQYFFGGKQSAPSQSATDNMTAFYTDGDSVPETYDHFFSEFDTETFFYPLITAEDKAQDKPVPIFSYSRSANRNLQFPEAYDYFFASSSSDDSSVESDDEDTCSPVRVVSRFSHESRPISTDIYENFFTDNDLRQNFFWKTTLSFRNINFTASTVQKPRSTSLSPVPVKPSGRSLQRTVSPLNVLGNQDVMFPDPLLYHLEERISRQLTQQPFTYEDLQTTVSNPRLDASLLPLKQSDMCLVCIAFASWVLKTANPQVGDAWKAVLLANVSALSAIRYLRKYVKVKAAASETKLHQAALSNS</sequence>
<proteinExistence type="predicted"/>
<reference evidence="2" key="1">
    <citation type="submission" date="2023-09" db="UniProtKB">
        <authorList>
            <consortium name="Ensembl"/>
        </authorList>
    </citation>
    <scope>IDENTIFICATION</scope>
</reference>
<dbReference type="PANTHER" id="PTHR47282">
    <property type="entry name" value="PGC-1 AND ERR-INDUCED REGULATOR IN MUSCLE PROTEIN 1"/>
    <property type="match status" value="1"/>
</dbReference>
<dbReference type="GO" id="GO:0005634">
    <property type="term" value="C:nucleus"/>
    <property type="evidence" value="ECO:0007669"/>
    <property type="project" value="TreeGrafter"/>
</dbReference>
<feature type="region of interest" description="Disordered" evidence="1">
    <location>
        <begin position="288"/>
        <end position="343"/>
    </location>
</feature>
<dbReference type="GO" id="GO:0006355">
    <property type="term" value="P:regulation of DNA-templated transcription"/>
    <property type="evidence" value="ECO:0007669"/>
    <property type="project" value="InterPro"/>
</dbReference>
<accession>A0A3B5A642</accession>
<evidence type="ECO:0000313" key="2">
    <source>
        <dbReference type="Ensembl" id="ENSSPAP00000016220.1"/>
    </source>
</evidence>
<feature type="compositionally biased region" description="Basic and acidic residues" evidence="1">
    <location>
        <begin position="511"/>
        <end position="526"/>
    </location>
</feature>
<feature type="region of interest" description="Disordered" evidence="1">
    <location>
        <begin position="190"/>
        <end position="209"/>
    </location>
</feature>
<dbReference type="Ensembl" id="ENSSPAT00000016480.1">
    <property type="protein sequence ID" value="ENSSPAP00000016220.1"/>
    <property type="gene ID" value="ENSSPAG00000012219.1"/>
</dbReference>
<feature type="compositionally biased region" description="Polar residues" evidence="1">
    <location>
        <begin position="195"/>
        <end position="205"/>
    </location>
</feature>
<protein>
    <submittedName>
        <fullName evidence="2">PGC-1 and ERR-induced regulator in muscle protein 1-like</fullName>
    </submittedName>
</protein>
<organism evidence="2">
    <name type="scientific">Stegastes partitus</name>
    <name type="common">bicolor damselfish</name>
    <dbReference type="NCBI Taxonomy" id="144197"/>
    <lineage>
        <taxon>Eukaryota</taxon>
        <taxon>Metazoa</taxon>
        <taxon>Chordata</taxon>
        <taxon>Craniata</taxon>
        <taxon>Vertebrata</taxon>
        <taxon>Euteleostomi</taxon>
        <taxon>Actinopterygii</taxon>
        <taxon>Neopterygii</taxon>
        <taxon>Teleostei</taxon>
        <taxon>Neoteleostei</taxon>
        <taxon>Acanthomorphata</taxon>
        <taxon>Ovalentaria</taxon>
        <taxon>Pomacentridae</taxon>
        <taxon>Stegastes</taxon>
    </lineage>
</organism>
<name>A0A3B5A642_9TELE</name>
<evidence type="ECO:0000256" key="1">
    <source>
        <dbReference type="SAM" id="MobiDB-lite"/>
    </source>
</evidence>
<dbReference type="PANTHER" id="PTHR47282:SF1">
    <property type="entry name" value="PGC-1 AND ERR-INDUCED REGULATOR IN MUSCLE PROTEIN 1"/>
    <property type="match status" value="1"/>
</dbReference>
<feature type="compositionally biased region" description="Basic residues" evidence="1">
    <location>
        <begin position="309"/>
        <end position="318"/>
    </location>
</feature>
<feature type="region of interest" description="Disordered" evidence="1">
    <location>
        <begin position="431"/>
        <end position="556"/>
    </location>
</feature>
<dbReference type="InterPro" id="IPR043442">
    <property type="entry name" value="Perm1"/>
</dbReference>
<dbReference type="STRING" id="144197.ENSSPAP00000016220"/>
<dbReference type="GO" id="GO:0005737">
    <property type="term" value="C:cytoplasm"/>
    <property type="evidence" value="ECO:0007669"/>
    <property type="project" value="TreeGrafter"/>
</dbReference>
<feature type="compositionally biased region" description="Polar residues" evidence="1">
    <location>
        <begin position="497"/>
        <end position="510"/>
    </location>
</feature>
<feature type="compositionally biased region" description="Polar residues" evidence="1">
    <location>
        <begin position="431"/>
        <end position="464"/>
    </location>
</feature>
<feature type="region of interest" description="Disordered" evidence="1">
    <location>
        <begin position="120"/>
        <end position="178"/>
    </location>
</feature>